<feature type="region of interest" description="Disordered" evidence="12">
    <location>
        <begin position="718"/>
        <end position="828"/>
    </location>
</feature>
<evidence type="ECO:0000256" key="3">
    <source>
        <dbReference type="ARBA" id="ARBA00019618"/>
    </source>
</evidence>
<feature type="compositionally biased region" description="Polar residues" evidence="12">
    <location>
        <begin position="1341"/>
        <end position="1364"/>
    </location>
</feature>
<dbReference type="Proteomes" id="UP000184383">
    <property type="component" value="Unassembled WGS sequence"/>
</dbReference>
<keyword evidence="7 11" id="KW-0804">Transcription</keyword>
<dbReference type="EMBL" id="KV878217">
    <property type="protein sequence ID" value="OJJ30579.1"/>
    <property type="molecule type" value="Genomic_DNA"/>
</dbReference>
<accession>A0A1L9R6P6</accession>
<feature type="compositionally biased region" description="Polar residues" evidence="12">
    <location>
        <begin position="721"/>
        <end position="731"/>
    </location>
</feature>
<feature type="region of interest" description="Disordered" evidence="12">
    <location>
        <begin position="636"/>
        <end position="659"/>
    </location>
</feature>
<dbReference type="RefSeq" id="XP_040684256.1">
    <property type="nucleotide sequence ID" value="XM_040829441.1"/>
</dbReference>
<dbReference type="InterPro" id="IPR051139">
    <property type="entry name" value="Mediator_complx_sub13"/>
</dbReference>
<protein>
    <recommendedName>
        <fullName evidence="3 11">Mediator of RNA polymerase II transcription subunit 13</fullName>
    </recommendedName>
    <alternativeName>
        <fullName evidence="10 11">Mediator complex subunit 13</fullName>
    </alternativeName>
</protein>
<evidence type="ECO:0000313" key="17">
    <source>
        <dbReference type="Proteomes" id="UP000184383"/>
    </source>
</evidence>
<dbReference type="GO" id="GO:0016592">
    <property type="term" value="C:mediator complex"/>
    <property type="evidence" value="ECO:0007669"/>
    <property type="project" value="InterPro"/>
</dbReference>
<reference evidence="17" key="1">
    <citation type="journal article" date="2017" name="Genome Biol.">
        <title>Comparative genomics reveals high biological diversity and specific adaptations in the industrially and medically important fungal genus Aspergillus.</title>
        <authorList>
            <person name="de Vries R.P."/>
            <person name="Riley R."/>
            <person name="Wiebenga A."/>
            <person name="Aguilar-Osorio G."/>
            <person name="Amillis S."/>
            <person name="Uchima C.A."/>
            <person name="Anderluh G."/>
            <person name="Asadollahi M."/>
            <person name="Askin M."/>
            <person name="Barry K."/>
            <person name="Battaglia E."/>
            <person name="Bayram O."/>
            <person name="Benocci T."/>
            <person name="Braus-Stromeyer S.A."/>
            <person name="Caldana C."/>
            <person name="Canovas D."/>
            <person name="Cerqueira G.C."/>
            <person name="Chen F."/>
            <person name="Chen W."/>
            <person name="Choi C."/>
            <person name="Clum A."/>
            <person name="Dos Santos R.A."/>
            <person name="Damasio A.R."/>
            <person name="Diallinas G."/>
            <person name="Emri T."/>
            <person name="Fekete E."/>
            <person name="Flipphi M."/>
            <person name="Freyberg S."/>
            <person name="Gallo A."/>
            <person name="Gournas C."/>
            <person name="Habgood R."/>
            <person name="Hainaut M."/>
            <person name="Harispe M.L."/>
            <person name="Henrissat B."/>
            <person name="Hilden K.S."/>
            <person name="Hope R."/>
            <person name="Hossain A."/>
            <person name="Karabika E."/>
            <person name="Karaffa L."/>
            <person name="Karanyi Z."/>
            <person name="Krasevec N."/>
            <person name="Kuo A."/>
            <person name="Kusch H."/>
            <person name="LaButti K."/>
            <person name="Lagendijk E.L."/>
            <person name="Lapidus A."/>
            <person name="Levasseur A."/>
            <person name="Lindquist E."/>
            <person name="Lipzen A."/>
            <person name="Logrieco A.F."/>
            <person name="MacCabe A."/>
            <person name="Maekelae M.R."/>
            <person name="Malavazi I."/>
            <person name="Melin P."/>
            <person name="Meyer V."/>
            <person name="Mielnichuk N."/>
            <person name="Miskei M."/>
            <person name="Molnar A.P."/>
            <person name="Mule G."/>
            <person name="Ngan C.Y."/>
            <person name="Orejas M."/>
            <person name="Orosz E."/>
            <person name="Ouedraogo J.P."/>
            <person name="Overkamp K.M."/>
            <person name="Park H.-S."/>
            <person name="Perrone G."/>
            <person name="Piumi F."/>
            <person name="Punt P.J."/>
            <person name="Ram A.F."/>
            <person name="Ramon A."/>
            <person name="Rauscher S."/>
            <person name="Record E."/>
            <person name="Riano-Pachon D.M."/>
            <person name="Robert V."/>
            <person name="Roehrig J."/>
            <person name="Ruller R."/>
            <person name="Salamov A."/>
            <person name="Salih N.S."/>
            <person name="Samson R.A."/>
            <person name="Sandor E."/>
            <person name="Sanguinetti M."/>
            <person name="Schuetze T."/>
            <person name="Sepcic K."/>
            <person name="Shelest E."/>
            <person name="Sherlock G."/>
            <person name="Sophianopoulou V."/>
            <person name="Squina F.M."/>
            <person name="Sun H."/>
            <person name="Susca A."/>
            <person name="Todd R.B."/>
            <person name="Tsang A."/>
            <person name="Unkles S.E."/>
            <person name="van de Wiele N."/>
            <person name="van Rossen-Uffink D."/>
            <person name="Oliveira J.V."/>
            <person name="Vesth T.C."/>
            <person name="Visser J."/>
            <person name="Yu J.-H."/>
            <person name="Zhou M."/>
            <person name="Andersen M.R."/>
            <person name="Archer D.B."/>
            <person name="Baker S.E."/>
            <person name="Benoit I."/>
            <person name="Brakhage A.A."/>
            <person name="Braus G.H."/>
            <person name="Fischer R."/>
            <person name="Frisvad J.C."/>
            <person name="Goldman G.H."/>
            <person name="Houbraken J."/>
            <person name="Oakley B."/>
            <person name="Pocsi I."/>
            <person name="Scazzocchio C."/>
            <person name="Seiboth B."/>
            <person name="vanKuyk P.A."/>
            <person name="Wortman J."/>
            <person name="Dyer P.S."/>
            <person name="Grigoriev I.V."/>
        </authorList>
    </citation>
    <scope>NUCLEOTIDE SEQUENCE [LARGE SCALE GENOMIC DNA]</scope>
    <source>
        <strain evidence="17">DTO 134E9</strain>
    </source>
</reference>
<evidence type="ECO:0000256" key="7">
    <source>
        <dbReference type="ARBA" id="ARBA00023163"/>
    </source>
</evidence>
<dbReference type="STRING" id="1073089.A0A1L9R6P6"/>
<keyword evidence="17" id="KW-1185">Reference proteome</keyword>
<dbReference type="InterPro" id="IPR041285">
    <property type="entry name" value="MID_MedPIWI"/>
</dbReference>
<feature type="compositionally biased region" description="Low complexity" evidence="12">
    <location>
        <begin position="139"/>
        <end position="148"/>
    </location>
</feature>
<dbReference type="OrthoDB" id="103819at2759"/>
<keyword evidence="6 11" id="KW-0010">Activator</keyword>
<dbReference type="InterPro" id="IPR021643">
    <property type="entry name" value="Mediator_Med13_N"/>
</dbReference>
<evidence type="ECO:0000256" key="5">
    <source>
        <dbReference type="ARBA" id="ARBA00023015"/>
    </source>
</evidence>
<dbReference type="Pfam" id="PF06333">
    <property type="entry name" value="Med13_C"/>
    <property type="match status" value="1"/>
</dbReference>
<evidence type="ECO:0000259" key="14">
    <source>
        <dbReference type="Pfam" id="PF11597"/>
    </source>
</evidence>
<keyword evidence="5 11" id="KW-0805">Transcription regulation</keyword>
<comment type="subunit">
    <text evidence="11">Component of the SRB8-11 complex, which itself associates with the Mediator complex.</text>
</comment>
<name>A0A1L9R6P6_ASPWE</name>
<dbReference type="PANTHER" id="PTHR48249">
    <property type="entry name" value="MEDIATOR OF RNA POLYMERASE II TRANSCRIPTION SUBUNIT 13"/>
    <property type="match status" value="1"/>
</dbReference>
<evidence type="ECO:0000313" key="16">
    <source>
        <dbReference type="EMBL" id="OJJ30579.1"/>
    </source>
</evidence>
<evidence type="ECO:0000259" key="13">
    <source>
        <dbReference type="Pfam" id="PF06333"/>
    </source>
</evidence>
<proteinExistence type="inferred from homology"/>
<evidence type="ECO:0000256" key="11">
    <source>
        <dbReference type="RuleBase" id="RU364134"/>
    </source>
</evidence>
<feature type="region of interest" description="Disordered" evidence="12">
    <location>
        <begin position="126"/>
        <end position="151"/>
    </location>
</feature>
<feature type="region of interest" description="Disordered" evidence="12">
    <location>
        <begin position="1341"/>
        <end position="1376"/>
    </location>
</feature>
<gene>
    <name evidence="16" type="ORF">ASPWEDRAFT_143147</name>
</gene>
<dbReference type="PANTHER" id="PTHR48249:SF3">
    <property type="entry name" value="MEDIATOR OF RNA POLYMERASE II TRANSCRIPTION SUBUNIT 13"/>
    <property type="match status" value="1"/>
</dbReference>
<dbReference type="GO" id="GO:0003713">
    <property type="term" value="F:transcription coactivator activity"/>
    <property type="evidence" value="ECO:0007669"/>
    <property type="project" value="TreeGrafter"/>
</dbReference>
<comment type="subcellular location">
    <subcellularLocation>
        <location evidence="1 11">Nucleus</location>
    </subcellularLocation>
</comment>
<evidence type="ECO:0000256" key="8">
    <source>
        <dbReference type="ARBA" id="ARBA00023242"/>
    </source>
</evidence>
<comment type="function">
    <text evidence="9 11">Component of the SRB8-11 complex. The SRB8-11 complex is a regulatory module of the Mediator complex which is itself involved in regulation of basal and activated RNA polymerase II-dependent transcription. The SRB8-11 complex may be involved in the transcriptional repression of a subset of genes regulated by Mediator. It may inhibit the association of the Mediator complex with RNA polymerase II to form the holoenzyme complex.</text>
</comment>
<evidence type="ECO:0000259" key="15">
    <source>
        <dbReference type="Pfam" id="PF18296"/>
    </source>
</evidence>
<feature type="compositionally biased region" description="Polar residues" evidence="12">
    <location>
        <begin position="647"/>
        <end position="658"/>
    </location>
</feature>
<sequence length="1499" mass="163934">MDFPGGNITNIRVIDGFSNIYWRIYTEEPGITNYSAETPANGFTILKHLSRLKDIELRLRNLDCLASCYPRRLGLWVFSATPNFEGLSPLCLNESKDDSSRLLIGSTTLKVSASGNTTSQDLVRTLSAEPQPPNGGAAGPQRAQNAPNSSRRTDGYANFAAIHASFISAVTGAISLQLIRRHNAIPLGSRTLFTAIEIDGYESPKIINDSPASISSLTTVQIQLTSVGKLTVSLQTIAQAGIARLYSPRNQPAEIADAQSGMDLWLSPNGTIARLVNSNTNLQNSSPFPSGMWGTSSEGSLGTSATKRKQWKLNVLEWLGNSGLQVNSIEDEPWVEVEVWEPFYARLSGEILRQNEQNPSVLPLKRILWPARYCFKRTRSPTARHTNETQDFCPFADDPLEFAEKWYVMAIPGDEASFKPQIGHEEPPKGQEMSPFRIDPPDGIESLSRIAHYPDLQTASLVYPTPPDGAVAVGPNSINPTDVFAEDPDSGLSQVQNQVKQNIHDQVSSKHRPGSDLTMDFGPAAGLVVGSGLYDTNDDDDLFGEMNDKDFGSKGITDADFSFFDDPGFDMGGDTLAGDIQEAPSIAVDLEEPRAQSTADADNELPEIPMEEIPAEPVDEIPASPKDLATNLDDKQIASDSNDHGPSPQNENSQTMSPPLSPVEVKKILFSGSNENDPSVKEARKHSHYNPVNFQQNIGNWNQKYGAEGKFWFSGTEKSGAANSTNSTSDIPTIGLPQRSVKAKAMAESSSGTNSHETPSSGLKQSLHSDSDSNSDSSDDSDEIISEGGLSPIPAASATLKRKRAGSNSETSHALSPARPPIDAGQDINTSKLEDSTFLGNFLSTFSDWSLTGYFSASQAQIMPVLVRKDEYIQIAQLLVDQVTQSSLNHKLDGQVGLSDLETEAFSLRTFLEDTDFIGEIERLDLKGYVSLQDMSPSPPASDGTISRQTPQRKETTKGSISRLSAPHLRIRRDKDYLEALPPAIAFWETFGLEPAHGNKNISAYCIHPHPAADAADAFLERLGLLYSSCNLGKHIRGDRSKLFERGLASWNTKSSGISGYPSVMQSLRILCEELGTAFLRSPPSKDNLVIYIINPFTHAAALADICSAFWQLFQRYVADADKTQAQQLDEIVLQVIPLGFVMSSESIVVPSQSEYLSLALEVYSRCPPDGSGASLVNCAPPVLLAEPLPRSINFKLASERLSPLQEARCLHVACSRSLDQRWITVAWSDNTGSLQRTMSYCLRFRNSNASRNVLEMRGEIWSATKSILDKIQARWRVVIVNTEPIDQEEVDTWMNLAEQYNKTRPVPLELTMLNVNTTPDLYLEPPLMPMPMSVFNQQVSSTPVATPNPSVASPDQSAATPTGSGAPANAPTPIDYPFEAETESLLTDVYDESWGVVLSHRLNSSPHLTEYRPALASGYLLRRKGPTDGDGVLPMNVNLIYTQRPSSSHESLLREILGMYRGLSTLARARGTRNVQRNTLPWHIATAIRAQELLSYVL</sequence>
<comment type="similarity">
    <text evidence="2 11">Belongs to the Mediator complex subunit 13 family.</text>
</comment>
<dbReference type="VEuPathDB" id="FungiDB:ASPWEDRAFT_143147"/>
<evidence type="ECO:0000256" key="9">
    <source>
        <dbReference type="ARBA" id="ARBA00025661"/>
    </source>
</evidence>
<dbReference type="InterPro" id="IPR009401">
    <property type="entry name" value="Med13_C"/>
</dbReference>
<feature type="region of interest" description="Disordered" evidence="12">
    <location>
        <begin position="589"/>
        <end position="608"/>
    </location>
</feature>
<organism evidence="16 17">
    <name type="scientific">Aspergillus wentii DTO 134E9</name>
    <dbReference type="NCBI Taxonomy" id="1073089"/>
    <lineage>
        <taxon>Eukaryota</taxon>
        <taxon>Fungi</taxon>
        <taxon>Dikarya</taxon>
        <taxon>Ascomycota</taxon>
        <taxon>Pezizomycotina</taxon>
        <taxon>Eurotiomycetes</taxon>
        <taxon>Eurotiomycetidae</taxon>
        <taxon>Eurotiales</taxon>
        <taxon>Aspergillaceae</taxon>
        <taxon>Aspergillus</taxon>
        <taxon>Aspergillus subgen. Cremei</taxon>
    </lineage>
</organism>
<feature type="domain" description="MID" evidence="15">
    <location>
        <begin position="1000"/>
        <end position="1169"/>
    </location>
</feature>
<evidence type="ECO:0000256" key="12">
    <source>
        <dbReference type="SAM" id="MobiDB-lite"/>
    </source>
</evidence>
<keyword evidence="4 11" id="KW-0678">Repressor</keyword>
<dbReference type="Pfam" id="PF11597">
    <property type="entry name" value="Med13_N"/>
    <property type="match status" value="1"/>
</dbReference>
<feature type="domain" description="Mediator complex subunit Med13 N-terminal" evidence="14">
    <location>
        <begin position="1"/>
        <end position="378"/>
    </location>
</feature>
<evidence type="ECO:0000256" key="2">
    <source>
        <dbReference type="ARBA" id="ARBA00009354"/>
    </source>
</evidence>
<evidence type="ECO:0000256" key="10">
    <source>
        <dbReference type="ARBA" id="ARBA00032008"/>
    </source>
</evidence>
<dbReference type="GeneID" id="63745289"/>
<evidence type="ECO:0000256" key="1">
    <source>
        <dbReference type="ARBA" id="ARBA00004123"/>
    </source>
</evidence>
<evidence type="ECO:0000256" key="4">
    <source>
        <dbReference type="ARBA" id="ARBA00022491"/>
    </source>
</evidence>
<dbReference type="GO" id="GO:0045944">
    <property type="term" value="P:positive regulation of transcription by RNA polymerase II"/>
    <property type="evidence" value="ECO:0007669"/>
    <property type="project" value="TreeGrafter"/>
</dbReference>
<keyword evidence="8 11" id="KW-0539">Nucleus</keyword>
<feature type="region of interest" description="Disordered" evidence="12">
    <location>
        <begin position="935"/>
        <end position="962"/>
    </location>
</feature>
<feature type="compositionally biased region" description="Polar residues" evidence="12">
    <location>
        <begin position="748"/>
        <end position="768"/>
    </location>
</feature>
<dbReference type="Pfam" id="PF18296">
    <property type="entry name" value="MID_MedPIWI"/>
    <property type="match status" value="1"/>
</dbReference>
<feature type="domain" description="Mediator complex subunit Med13 C-terminal" evidence="13">
    <location>
        <begin position="1179"/>
        <end position="1488"/>
    </location>
</feature>
<evidence type="ECO:0000256" key="6">
    <source>
        <dbReference type="ARBA" id="ARBA00023159"/>
    </source>
</evidence>